<keyword evidence="6 7" id="KW-0472">Membrane</keyword>
<feature type="transmembrane region" description="Helical" evidence="7">
    <location>
        <begin position="12"/>
        <end position="31"/>
    </location>
</feature>
<proteinExistence type="inferred from homology"/>
<feature type="domain" description="DUF4010" evidence="9">
    <location>
        <begin position="182"/>
        <end position="387"/>
    </location>
</feature>
<organism evidence="10 11">
    <name type="scientific">Candidatus Segetimicrobium genomatis</name>
    <dbReference type="NCBI Taxonomy" id="2569760"/>
    <lineage>
        <taxon>Bacteria</taxon>
        <taxon>Bacillati</taxon>
        <taxon>Candidatus Sysuimicrobiota</taxon>
        <taxon>Candidatus Sysuimicrobiia</taxon>
        <taxon>Candidatus Sysuimicrobiales</taxon>
        <taxon>Candidatus Segetimicrobiaceae</taxon>
        <taxon>Candidatus Segetimicrobium</taxon>
    </lineage>
</organism>
<dbReference type="InterPro" id="IPR003416">
    <property type="entry name" value="MgtC/SapB/SrpB/YhiD_fam"/>
</dbReference>
<gene>
    <name evidence="10" type="ORF">E6H00_02745</name>
</gene>
<feature type="transmembrane region" description="Helical" evidence="7">
    <location>
        <begin position="64"/>
        <end position="82"/>
    </location>
</feature>
<feature type="transmembrane region" description="Helical" evidence="7">
    <location>
        <begin position="177"/>
        <end position="198"/>
    </location>
</feature>
<feature type="transmembrane region" description="Helical" evidence="7">
    <location>
        <begin position="264"/>
        <end position="281"/>
    </location>
</feature>
<keyword evidence="4 7" id="KW-0812">Transmembrane</keyword>
<evidence type="ECO:0000256" key="2">
    <source>
        <dbReference type="ARBA" id="ARBA00009298"/>
    </source>
</evidence>
<dbReference type="EMBL" id="VBAK01000060">
    <property type="protein sequence ID" value="TMI92433.1"/>
    <property type="molecule type" value="Genomic_DNA"/>
</dbReference>
<dbReference type="InterPro" id="IPR025105">
    <property type="entry name" value="DUF4010"/>
</dbReference>
<comment type="similarity">
    <text evidence="2">Belongs to the MgtC/SapB family.</text>
</comment>
<comment type="caution">
    <text evidence="10">The sequence shown here is derived from an EMBL/GenBank/DDBJ whole genome shotgun (WGS) entry which is preliminary data.</text>
</comment>
<dbReference type="Pfam" id="PF02308">
    <property type="entry name" value="MgtC"/>
    <property type="match status" value="1"/>
</dbReference>
<dbReference type="PRINTS" id="PR01837">
    <property type="entry name" value="MGTCSAPBPROT"/>
</dbReference>
<evidence type="ECO:0000256" key="6">
    <source>
        <dbReference type="ARBA" id="ARBA00023136"/>
    </source>
</evidence>
<dbReference type="GO" id="GO:0005886">
    <property type="term" value="C:plasma membrane"/>
    <property type="evidence" value="ECO:0007669"/>
    <property type="project" value="UniProtKB-SubCell"/>
</dbReference>
<evidence type="ECO:0000256" key="3">
    <source>
        <dbReference type="ARBA" id="ARBA00022475"/>
    </source>
</evidence>
<evidence type="ECO:0000256" key="5">
    <source>
        <dbReference type="ARBA" id="ARBA00022989"/>
    </source>
</evidence>
<feature type="transmembrane region" description="Helical" evidence="7">
    <location>
        <begin position="234"/>
        <end position="258"/>
    </location>
</feature>
<accession>A0A537K9I2</accession>
<feature type="transmembrane region" description="Helical" evidence="7">
    <location>
        <begin position="396"/>
        <end position="418"/>
    </location>
</feature>
<feature type="transmembrane region" description="Helical" evidence="7">
    <location>
        <begin position="363"/>
        <end position="384"/>
    </location>
</feature>
<reference evidence="10 11" key="1">
    <citation type="journal article" date="2019" name="Nat. Microbiol.">
        <title>Mediterranean grassland soil C-N compound turnover is dependent on rainfall and depth, and is mediated by genomically divergent microorganisms.</title>
        <authorList>
            <person name="Diamond S."/>
            <person name="Andeer P.F."/>
            <person name="Li Z."/>
            <person name="Crits-Christoph A."/>
            <person name="Burstein D."/>
            <person name="Anantharaman K."/>
            <person name="Lane K.R."/>
            <person name="Thomas B.C."/>
            <person name="Pan C."/>
            <person name="Northen T.R."/>
            <person name="Banfield J.F."/>
        </authorList>
    </citation>
    <scope>NUCLEOTIDE SEQUENCE [LARGE SCALE GENOMIC DNA]</scope>
    <source>
        <strain evidence="10">NP_3</strain>
    </source>
</reference>
<evidence type="ECO:0000259" key="9">
    <source>
        <dbReference type="Pfam" id="PF13194"/>
    </source>
</evidence>
<dbReference type="InterPro" id="IPR049177">
    <property type="entry name" value="MgtC_SapB_SrpB_YhiD_N"/>
</dbReference>
<keyword evidence="5 7" id="KW-1133">Transmembrane helix</keyword>
<evidence type="ECO:0000256" key="7">
    <source>
        <dbReference type="SAM" id="Phobius"/>
    </source>
</evidence>
<dbReference type="Pfam" id="PF13194">
    <property type="entry name" value="DUF4010"/>
    <property type="match status" value="1"/>
</dbReference>
<keyword evidence="3" id="KW-1003">Cell membrane</keyword>
<evidence type="ECO:0000256" key="1">
    <source>
        <dbReference type="ARBA" id="ARBA00004651"/>
    </source>
</evidence>
<dbReference type="PANTHER" id="PTHR39084:SF1">
    <property type="entry name" value="DUF4010 DOMAIN-CONTAINING PROTEIN"/>
    <property type="match status" value="1"/>
</dbReference>
<protein>
    <submittedName>
        <fullName evidence="10">MgtC/SapB family protein</fullName>
    </submittedName>
</protein>
<feature type="transmembrane region" description="Helical" evidence="7">
    <location>
        <begin position="302"/>
        <end position="322"/>
    </location>
</feature>
<evidence type="ECO:0000259" key="8">
    <source>
        <dbReference type="Pfam" id="PF02308"/>
    </source>
</evidence>
<feature type="transmembrane region" description="Helical" evidence="7">
    <location>
        <begin position="94"/>
        <end position="127"/>
    </location>
</feature>
<sequence>MPAPLINVHTEFLFFMERVAISLAIGMMIGLEREWAHKEVGVRTFSIVSLAATLSWQISPTASYILMIALIPIITLVNWRSFTKDRSLETTTTVALLATAVIGILVGEGQLLVAAACGIVLTGLLAWKAEVVRFAGAVTIEEIRGAIYLGLMAIVVYQLLPYGTIDPLHLIDLRSAWTVVLVISAIAFTNYVLLRIYGTRGIRWTGLLGGLVNSTATVAELASRARTDPARLSVFALLGMLTANSAMLIRNGLILGIFASQALAYGWMSVALMLLASVIATSRIRIQDKEMAPLKIQSPISLGHALSFGLLFVLITLMAQIARKLLGPAGFLLVTTLGGLVSSASTSAAAGILASKGALPPELAGYGVVLTSMASLIFHIPMAQMAGRNSEVTARLARLSIVILVAGFIGLAAQALLFPHLL</sequence>
<dbReference type="Proteomes" id="UP000318509">
    <property type="component" value="Unassembled WGS sequence"/>
</dbReference>
<evidence type="ECO:0000313" key="10">
    <source>
        <dbReference type="EMBL" id="TMI92433.1"/>
    </source>
</evidence>
<dbReference type="AlphaFoldDB" id="A0A537K9I2"/>
<evidence type="ECO:0000313" key="11">
    <source>
        <dbReference type="Proteomes" id="UP000318509"/>
    </source>
</evidence>
<evidence type="ECO:0000256" key="4">
    <source>
        <dbReference type="ARBA" id="ARBA00022692"/>
    </source>
</evidence>
<feature type="domain" description="MgtC/SapB/SrpB/YhiD N-terminal" evidence="8">
    <location>
        <begin position="20"/>
        <end position="133"/>
    </location>
</feature>
<dbReference type="PANTHER" id="PTHR39084">
    <property type="entry name" value="MEMBRANE PROTEIN-RELATED"/>
    <property type="match status" value="1"/>
</dbReference>
<comment type="subcellular location">
    <subcellularLocation>
        <location evidence="1">Cell membrane</location>
        <topology evidence="1">Multi-pass membrane protein</topology>
    </subcellularLocation>
</comment>
<name>A0A537K9I2_9BACT</name>
<feature type="transmembrane region" description="Helical" evidence="7">
    <location>
        <begin position="147"/>
        <end position="165"/>
    </location>
</feature>